<name>A0A0A0JRR8_9MICO</name>
<sequence length="134" mass="14748">MQAMVVTHLATHGWQILSVADTASRAHGTDIVANKGSERIGVEVKGFPSKRYADPARAQEKKPTQPSTQARTWYANALLSALRLKSRQPSLTAVMAFPEFVTYRSLYADTKPCLDQIGVKVWWVSEDGAVTADE</sequence>
<dbReference type="EMBL" id="AVPL01000065">
    <property type="protein sequence ID" value="KGN39873.1"/>
    <property type="molecule type" value="Genomic_DNA"/>
</dbReference>
<dbReference type="eggNOG" id="ENOG50338IM">
    <property type="taxonomic scope" value="Bacteria"/>
</dbReference>
<dbReference type="InterPro" id="IPR011335">
    <property type="entry name" value="Restrct_endonuc-II-like"/>
</dbReference>
<evidence type="ECO:0000313" key="2">
    <source>
        <dbReference type="Proteomes" id="UP000030013"/>
    </source>
</evidence>
<comment type="caution">
    <text evidence="1">The sequence shown here is derived from an EMBL/GenBank/DDBJ whole genome shotgun (WGS) entry which is preliminary data.</text>
</comment>
<reference evidence="1 2" key="1">
    <citation type="submission" date="2013-08" db="EMBL/GenBank/DDBJ databases">
        <title>The genome sequence of Knoellia aerolata.</title>
        <authorList>
            <person name="Zhu W."/>
            <person name="Wang G."/>
        </authorList>
    </citation>
    <scope>NUCLEOTIDE SEQUENCE [LARGE SCALE GENOMIC DNA]</scope>
    <source>
        <strain evidence="1 2">DSM 18566</strain>
    </source>
</reference>
<dbReference type="SUPFAM" id="SSF52980">
    <property type="entry name" value="Restriction endonuclease-like"/>
    <property type="match status" value="1"/>
</dbReference>
<keyword evidence="2" id="KW-1185">Reference proteome</keyword>
<dbReference type="AlphaFoldDB" id="A0A0A0JRR8"/>
<protein>
    <submittedName>
        <fullName evidence="1">Uncharacterized protein</fullName>
    </submittedName>
</protein>
<organism evidence="1 2">
    <name type="scientific">Knoellia aerolata DSM 18566</name>
    <dbReference type="NCBI Taxonomy" id="1385519"/>
    <lineage>
        <taxon>Bacteria</taxon>
        <taxon>Bacillati</taxon>
        <taxon>Actinomycetota</taxon>
        <taxon>Actinomycetes</taxon>
        <taxon>Micrococcales</taxon>
        <taxon>Intrasporangiaceae</taxon>
        <taxon>Knoellia</taxon>
    </lineage>
</organism>
<dbReference type="Proteomes" id="UP000030013">
    <property type="component" value="Unassembled WGS sequence"/>
</dbReference>
<evidence type="ECO:0000313" key="1">
    <source>
        <dbReference type="EMBL" id="KGN39873.1"/>
    </source>
</evidence>
<proteinExistence type="predicted"/>
<accession>A0A0A0JRR8</accession>
<gene>
    <name evidence="1" type="ORF">N801_18140</name>
</gene>